<evidence type="ECO:0000256" key="2">
    <source>
        <dbReference type="SAM" id="SignalP"/>
    </source>
</evidence>
<accession>A0ABQ1MW86</accession>
<dbReference type="InterPro" id="IPR045957">
    <property type="entry name" value="DUF6377"/>
</dbReference>
<feature type="chain" id="PRO_5047244141" description="DUF6377 domain-containing protein" evidence="2">
    <location>
        <begin position="22"/>
        <end position="540"/>
    </location>
</feature>
<reference evidence="5" key="1">
    <citation type="journal article" date="2019" name="Int. J. Syst. Evol. Microbiol.">
        <title>The Global Catalogue of Microorganisms (GCM) 10K type strain sequencing project: providing services to taxonomists for standard genome sequencing and annotation.</title>
        <authorList>
            <consortium name="The Broad Institute Genomics Platform"/>
            <consortium name="The Broad Institute Genome Sequencing Center for Infectious Disease"/>
            <person name="Wu L."/>
            <person name="Ma J."/>
        </authorList>
    </citation>
    <scope>NUCLEOTIDE SEQUENCE [LARGE SCALE GENOMIC DNA]</scope>
    <source>
        <strain evidence="5">CGMCC 1.15342</strain>
    </source>
</reference>
<keyword evidence="1" id="KW-0472">Membrane</keyword>
<evidence type="ECO:0000313" key="4">
    <source>
        <dbReference type="EMBL" id="GGC47287.1"/>
    </source>
</evidence>
<dbReference type="Pfam" id="PF19904">
    <property type="entry name" value="DUF6377"/>
    <property type="match status" value="1"/>
</dbReference>
<feature type="signal peptide" evidence="2">
    <location>
        <begin position="1"/>
        <end position="21"/>
    </location>
</feature>
<feature type="transmembrane region" description="Helical" evidence="1">
    <location>
        <begin position="334"/>
        <end position="354"/>
    </location>
</feature>
<comment type="caution">
    <text evidence="4">The sequence shown here is derived from an EMBL/GenBank/DDBJ whole genome shotgun (WGS) entry which is preliminary data.</text>
</comment>
<dbReference type="Proteomes" id="UP000597338">
    <property type="component" value="Unassembled WGS sequence"/>
</dbReference>
<feature type="domain" description="DUF6377" evidence="3">
    <location>
        <begin position="260"/>
        <end position="500"/>
    </location>
</feature>
<protein>
    <recommendedName>
        <fullName evidence="3">DUF6377 domain-containing protein</fullName>
    </recommendedName>
</protein>
<keyword evidence="1" id="KW-0812">Transmembrane</keyword>
<organism evidence="4 5">
    <name type="scientific">Parapedobacter defluvii</name>
    <dbReference type="NCBI Taxonomy" id="2045106"/>
    <lineage>
        <taxon>Bacteria</taxon>
        <taxon>Pseudomonadati</taxon>
        <taxon>Bacteroidota</taxon>
        <taxon>Sphingobacteriia</taxon>
        <taxon>Sphingobacteriales</taxon>
        <taxon>Sphingobacteriaceae</taxon>
        <taxon>Parapedobacter</taxon>
    </lineage>
</organism>
<dbReference type="EMBL" id="BMIK01000026">
    <property type="protein sequence ID" value="GGC47287.1"/>
    <property type="molecule type" value="Genomic_DNA"/>
</dbReference>
<keyword evidence="1" id="KW-1133">Transmembrane helix</keyword>
<evidence type="ECO:0000313" key="5">
    <source>
        <dbReference type="Proteomes" id="UP000597338"/>
    </source>
</evidence>
<keyword evidence="2" id="KW-0732">Signal</keyword>
<evidence type="ECO:0000259" key="3">
    <source>
        <dbReference type="Pfam" id="PF19904"/>
    </source>
</evidence>
<evidence type="ECO:0000256" key="1">
    <source>
        <dbReference type="SAM" id="Phobius"/>
    </source>
</evidence>
<gene>
    <name evidence="4" type="ORF">GCM10011386_44300</name>
</gene>
<name>A0ABQ1MW86_9SPHI</name>
<proteinExistence type="predicted"/>
<keyword evidence="5" id="KW-1185">Reference proteome</keyword>
<sequence>MMTVRIFTFLFFLGLPFFVHAGDDAKTNALLVELDKVIGQAEQFKKEKEQHIRTLKEQLATPGLSVGEQYDVCRNLTHAYEYYRCDSARQYALRQLDIAEASGDISRIIDSKIQLASVLFKAAMFDKSLELLGSIPKETLTAAQEIEYYKAYYETYVFWLEFYNDGYGDPSMTQQRDFYYEQFLRVLPQSTYEYASYYGIKYINTGQLDKAEKVLYIYLPKAKLGTRPYSILNSVLSFFYRVKGDSTKVKAHLALSALSDIRGNIMENVSLRELATLLYESGDINRANSYIKKSMEDANFYNARIRNFQTSKVLQIINRAYQTNQAAQQRKLEYLLAVISVLSFGLLIGIFLIIREVRKVSRAKKEISTINEQLRQNNLALAETNHIKEEYIGHFLELCSLYIEKIDKYQKKLYNKAKTSNADELFNTIKSTQFIEDERTEFYHKFDESFLKLFPDFVHRFNALLPEGEQVTLKPNEKLSTELRIFALIRLGITDSAKIAEFLNYSLATIYNYRSRYRNKSIVPRDEFENKIMKIGVNSF</sequence>
<dbReference type="RefSeq" id="WP_188753662.1">
    <property type="nucleotide sequence ID" value="NZ_BMIK01000026.1"/>
</dbReference>